<comment type="caution">
    <text evidence="2">The sequence shown here is derived from an EMBL/GenBank/DDBJ whole genome shotgun (WGS) entry which is preliminary data.</text>
</comment>
<name>A0AAW5PC50_9BACT</name>
<dbReference type="Proteomes" id="UP001155110">
    <property type="component" value="Unassembled WGS sequence"/>
</dbReference>
<dbReference type="EMBL" id="JANTZM010000015">
    <property type="protein sequence ID" value="MCS4158832.1"/>
    <property type="molecule type" value="Genomic_DNA"/>
</dbReference>
<evidence type="ECO:0000256" key="1">
    <source>
        <dbReference type="SAM" id="MobiDB-lite"/>
    </source>
</evidence>
<dbReference type="AlphaFoldDB" id="A0AAW5PC50"/>
<organism evidence="2 3">
    <name type="scientific">Salinibacter ruber</name>
    <dbReference type="NCBI Taxonomy" id="146919"/>
    <lineage>
        <taxon>Bacteria</taxon>
        <taxon>Pseudomonadati</taxon>
        <taxon>Rhodothermota</taxon>
        <taxon>Rhodothermia</taxon>
        <taxon>Rhodothermales</taxon>
        <taxon>Salinibacteraceae</taxon>
        <taxon>Salinibacter</taxon>
    </lineage>
</organism>
<evidence type="ECO:0000313" key="2">
    <source>
        <dbReference type="EMBL" id="MCS4158832.1"/>
    </source>
</evidence>
<feature type="region of interest" description="Disordered" evidence="1">
    <location>
        <begin position="105"/>
        <end position="126"/>
    </location>
</feature>
<gene>
    <name evidence="2" type="ORF">GGP99_002815</name>
</gene>
<sequence length="231" mass="26173">MEADGLRWVRKPGFRLIRGSPLQECRKRPAMLAFCQRGVLKRTWPNPRRERLQAQINTPSRRQPSVMLPPMQARQLGIVGLAASRKRARAVRRSVRRASLSRLDCATSGAEGGDPSDTDPERKGGFGLEMKRAGLLEIETERETVPSECLRSPFKAERLFVPRHMGHEAQQKSPPQRVEGRPVAPLTSMRRIRLRACPHPSVHRRPSTGVCPIRRHLFTGAHRHRIDFSPG</sequence>
<accession>A0AAW5PC50</accession>
<proteinExistence type="predicted"/>
<protein>
    <submittedName>
        <fullName evidence="2">Uncharacterized protein</fullName>
    </submittedName>
</protein>
<evidence type="ECO:0000313" key="3">
    <source>
        <dbReference type="Proteomes" id="UP001155110"/>
    </source>
</evidence>
<reference evidence="2" key="1">
    <citation type="submission" date="2022-08" db="EMBL/GenBank/DDBJ databases">
        <title>Genomic Encyclopedia of Type Strains, Phase V (KMG-V): Genome sequencing to study the core and pangenomes of soil and plant-associated prokaryotes.</title>
        <authorList>
            <person name="Whitman W."/>
        </authorList>
    </citation>
    <scope>NUCLEOTIDE SEQUENCE</scope>
    <source>
        <strain evidence="2">SP3002</strain>
    </source>
</reference>